<evidence type="ECO:0000313" key="1">
    <source>
        <dbReference type="EMBL" id="QDX31156.1"/>
    </source>
</evidence>
<dbReference type="RefSeq" id="WP_042868831.1">
    <property type="nucleotide sequence ID" value="NZ_CP042220.2"/>
</dbReference>
<reference evidence="1 2" key="1">
    <citation type="journal article" date="2019" name="Environ. Microbiol.">
        <title>The phytopathogenic nature of Dickeya aquatica 174/2 and the dynamic early evolution of Dickeya pathogenicity.</title>
        <authorList>
            <person name="Duprey A."/>
            <person name="Taib N."/>
            <person name="Leonard S."/>
            <person name="Garin T."/>
            <person name="Flandrois J.P."/>
            <person name="Nasser W."/>
            <person name="Brochier-Armanet C."/>
            <person name="Reverchon S."/>
        </authorList>
    </citation>
    <scope>NUCLEOTIDE SEQUENCE [LARGE SCALE GENOMIC DNA]</scope>
    <source>
        <strain evidence="1 2">NCPPB 569</strain>
    </source>
</reference>
<dbReference type="AlphaFoldDB" id="A0A5B8HS08"/>
<proteinExistence type="predicted"/>
<organism evidence="1 2">
    <name type="scientific">Dickeya poaceiphila</name>
    <dbReference type="NCBI Taxonomy" id="568768"/>
    <lineage>
        <taxon>Bacteria</taxon>
        <taxon>Pseudomonadati</taxon>
        <taxon>Pseudomonadota</taxon>
        <taxon>Gammaproteobacteria</taxon>
        <taxon>Enterobacterales</taxon>
        <taxon>Pectobacteriaceae</taxon>
        <taxon>Dickeya</taxon>
    </lineage>
</organism>
<evidence type="ECO:0000313" key="2">
    <source>
        <dbReference type="Proteomes" id="UP000320591"/>
    </source>
</evidence>
<name>A0A5B8HS08_9GAMM</name>
<dbReference type="Proteomes" id="UP000320591">
    <property type="component" value="Chromosome"/>
</dbReference>
<dbReference type="NCBIfam" id="NF033642">
    <property type="entry name" value="stress_AzuC"/>
    <property type="match status" value="1"/>
</dbReference>
<keyword evidence="2" id="KW-1185">Reference proteome</keyword>
<protein>
    <submittedName>
        <fullName evidence="1">Stress response protein AzuC</fullName>
    </submittedName>
</protein>
<sequence>MSYDFFCDLNHKNIALTFNKTYNLLPESSQILSSTKVINMRNLLKKLLVAYINAYKDIPLGGMH</sequence>
<accession>A0A5B8HS08</accession>
<dbReference type="KEGG" id="dic:Dpoa569_0003141"/>
<dbReference type="EMBL" id="CP042220">
    <property type="protein sequence ID" value="QDX31156.1"/>
    <property type="molecule type" value="Genomic_DNA"/>
</dbReference>
<gene>
    <name evidence="1" type="primary">azuC</name>
    <name evidence="1" type="ORF">Dpoa569_0003141</name>
</gene>
<dbReference type="OrthoDB" id="6429328at2"/>
<dbReference type="InterPro" id="IPR049862">
    <property type="entry name" value="AzuC"/>
</dbReference>